<sequence>MALVACSVFFEHCWIIWLGSCCPGTGLLSGVSRREWVRTNPRIHLGEGRAFLTKEVGMTGRKGKRTVDKASKYSKKALANWVVNQRATVARVETEMPIYLIWVEICEAPVAEQQRSADEAHFGQRLFQMEEALSAKFIKREDADDNTYAPLQPSQATQRREEKARQRTARYKTWQRGENVPKFPRGTLANPDSFHCRMKSALRPWRRVDEDLRERIQAKRRQVLKAGRTWGDAEEEGVNKDLSYSD</sequence>
<organism evidence="3">
    <name type="scientific">Cryptococcus bacillisporus CA1280</name>
    <dbReference type="NCBI Taxonomy" id="1296109"/>
    <lineage>
        <taxon>Eukaryota</taxon>
        <taxon>Fungi</taxon>
        <taxon>Dikarya</taxon>
        <taxon>Basidiomycota</taxon>
        <taxon>Agaricomycotina</taxon>
        <taxon>Tremellomycetes</taxon>
        <taxon>Tremellales</taxon>
        <taxon>Cryptococcaceae</taxon>
        <taxon>Cryptococcus</taxon>
        <taxon>Cryptococcus gattii species complex</taxon>
    </lineage>
</organism>
<evidence type="ECO:0000256" key="2">
    <source>
        <dbReference type="SAM" id="SignalP"/>
    </source>
</evidence>
<protein>
    <submittedName>
        <fullName evidence="3">Uncharacterized protein</fullName>
    </submittedName>
</protein>
<feature type="region of interest" description="Disordered" evidence="1">
    <location>
        <begin position="144"/>
        <end position="170"/>
    </location>
</feature>
<feature type="chain" id="PRO_5002221972" evidence="2">
    <location>
        <begin position="22"/>
        <end position="246"/>
    </location>
</feature>
<proteinExistence type="predicted"/>
<feature type="region of interest" description="Disordered" evidence="1">
    <location>
        <begin position="224"/>
        <end position="246"/>
    </location>
</feature>
<dbReference type="HOGENOM" id="CLU_1129010_0_0_1"/>
<evidence type="ECO:0000256" key="1">
    <source>
        <dbReference type="SAM" id="MobiDB-lite"/>
    </source>
</evidence>
<dbReference type="EMBL" id="KN847986">
    <property type="protein sequence ID" value="KIR45917.1"/>
    <property type="molecule type" value="Genomic_DNA"/>
</dbReference>
<name>A0A0D0THH7_CRYGA</name>
<gene>
    <name evidence="3" type="ORF">I312_04887</name>
</gene>
<keyword evidence="2" id="KW-0732">Signal</keyword>
<dbReference type="OrthoDB" id="10513316at2759"/>
<dbReference type="AlphaFoldDB" id="A0A0D0THH7"/>
<accession>A0A0D0THH7</accession>
<evidence type="ECO:0000313" key="3">
    <source>
        <dbReference type="EMBL" id="KIR45917.1"/>
    </source>
</evidence>
<reference evidence="3" key="1">
    <citation type="submission" date="2015-01" db="EMBL/GenBank/DDBJ databases">
        <title>The Genome Sequence of Cryptococcus gattii CA1280.</title>
        <authorList>
            <consortium name="The Broad Institute Genomics Platform"/>
            <person name="Cuomo C."/>
            <person name="Litvintseva A."/>
            <person name="Chen Y."/>
            <person name="Heitman J."/>
            <person name="Sun S."/>
            <person name="Springer D."/>
            <person name="Dromer F."/>
            <person name="Young S."/>
            <person name="Zeng Q."/>
            <person name="Gargeya S."/>
            <person name="Abouelleil A."/>
            <person name="Alvarado L."/>
            <person name="Chapman S.B."/>
            <person name="Gainer-Dewar J."/>
            <person name="Goldberg J."/>
            <person name="Griggs A."/>
            <person name="Gujja S."/>
            <person name="Hansen M."/>
            <person name="Howarth C."/>
            <person name="Imamovic A."/>
            <person name="Larimer J."/>
            <person name="Murphy C."/>
            <person name="Naylor J."/>
            <person name="Pearson M."/>
            <person name="Priest M."/>
            <person name="Roberts A."/>
            <person name="Saif S."/>
            <person name="Shea T."/>
            <person name="Sykes S."/>
            <person name="Wortman J."/>
            <person name="Nusbaum C."/>
            <person name="Birren B."/>
        </authorList>
    </citation>
    <scope>NUCLEOTIDE SEQUENCE [LARGE SCALE GENOMIC DNA]</scope>
    <source>
        <strain evidence="3">CA1280</strain>
    </source>
</reference>
<feature type="signal peptide" evidence="2">
    <location>
        <begin position="1"/>
        <end position="21"/>
    </location>
</feature>